<dbReference type="InterPro" id="IPR016166">
    <property type="entry name" value="FAD-bd_PCMH"/>
</dbReference>
<dbReference type="Proteomes" id="UP001236369">
    <property type="component" value="Unassembled WGS sequence"/>
</dbReference>
<dbReference type="InterPro" id="IPR002346">
    <property type="entry name" value="Mopterin_DH_FAD-bd"/>
</dbReference>
<dbReference type="PROSITE" id="PS51387">
    <property type="entry name" value="FAD_PCMH"/>
    <property type="match status" value="1"/>
</dbReference>
<dbReference type="RefSeq" id="WP_238252578.1">
    <property type="nucleotide sequence ID" value="NZ_BPQX01000056.1"/>
</dbReference>
<dbReference type="PANTHER" id="PTHR42659:SF9">
    <property type="entry name" value="XANTHINE DEHYDROGENASE FAD-BINDING SUBUNIT XDHB-RELATED"/>
    <property type="match status" value="1"/>
</dbReference>
<gene>
    <name evidence="2" type="ORF">QO016_002495</name>
</gene>
<keyword evidence="3" id="KW-1185">Reference proteome</keyword>
<dbReference type="InterPro" id="IPR051312">
    <property type="entry name" value="Diverse_Substr_Oxidored"/>
</dbReference>
<dbReference type="SUPFAM" id="SSF56176">
    <property type="entry name" value="FAD-binding/transporter-associated domain-like"/>
    <property type="match status" value="1"/>
</dbReference>
<sequence>MDLHTIETLIRLRSRADLPEWQDGDAWLAGGTWLYSEPQPALRRLIDLTTLGWAPHEVGRKSLTLSATCTVAALERLELPGSWIAAPLVGQCCRALLGSFKVWNGATVGGNLCLALPAGPIIALAAALEGECLLWAPDGGERRLPVTEFVRGPQSTALAPGEILRSLTLPAAALSRRTAFRRISLSPHGRSGALLIGTRDADGSFALTVTAAVRRPLRLAFPHLPDPDALQQAIAASIPADLYYDDVHGRPDWRRHVTRLLAGEIRDELAEMPA</sequence>
<dbReference type="PANTHER" id="PTHR42659">
    <property type="entry name" value="XANTHINE DEHYDROGENASE SUBUNIT C-RELATED"/>
    <property type="match status" value="1"/>
</dbReference>
<evidence type="ECO:0000313" key="3">
    <source>
        <dbReference type="Proteomes" id="UP001236369"/>
    </source>
</evidence>
<dbReference type="Pfam" id="PF00941">
    <property type="entry name" value="FAD_binding_5"/>
    <property type="match status" value="1"/>
</dbReference>
<feature type="domain" description="FAD-binding PCMH-type" evidence="1">
    <location>
        <begin position="1"/>
        <end position="174"/>
    </location>
</feature>
<name>A0ABU0HL01_9HYPH</name>
<dbReference type="EMBL" id="JAUSVV010000004">
    <property type="protein sequence ID" value="MDQ0442998.1"/>
    <property type="molecule type" value="Genomic_DNA"/>
</dbReference>
<comment type="caution">
    <text evidence="2">The sequence shown here is derived from an EMBL/GenBank/DDBJ whole genome shotgun (WGS) entry which is preliminary data.</text>
</comment>
<accession>A0ABU0HL01</accession>
<organism evidence="2 3">
    <name type="scientific">Methylobacterium persicinum</name>
    <dbReference type="NCBI Taxonomy" id="374426"/>
    <lineage>
        <taxon>Bacteria</taxon>
        <taxon>Pseudomonadati</taxon>
        <taxon>Pseudomonadota</taxon>
        <taxon>Alphaproteobacteria</taxon>
        <taxon>Hyphomicrobiales</taxon>
        <taxon>Methylobacteriaceae</taxon>
        <taxon>Methylobacterium</taxon>
    </lineage>
</organism>
<dbReference type="InterPro" id="IPR016169">
    <property type="entry name" value="FAD-bd_PCMH_sub2"/>
</dbReference>
<dbReference type="InterPro" id="IPR036318">
    <property type="entry name" value="FAD-bd_PCMH-like_sf"/>
</dbReference>
<evidence type="ECO:0000259" key="1">
    <source>
        <dbReference type="PROSITE" id="PS51387"/>
    </source>
</evidence>
<dbReference type="Gene3D" id="3.30.465.10">
    <property type="match status" value="1"/>
</dbReference>
<reference evidence="2 3" key="1">
    <citation type="submission" date="2023-07" db="EMBL/GenBank/DDBJ databases">
        <title>Genomic Encyclopedia of Type Strains, Phase IV (KMG-IV): sequencing the most valuable type-strain genomes for metagenomic binning, comparative biology and taxonomic classification.</title>
        <authorList>
            <person name="Goeker M."/>
        </authorList>
    </citation>
    <scope>NUCLEOTIDE SEQUENCE [LARGE SCALE GENOMIC DNA]</scope>
    <source>
        <strain evidence="2 3">DSM 19562</strain>
    </source>
</reference>
<evidence type="ECO:0000313" key="2">
    <source>
        <dbReference type="EMBL" id="MDQ0442998.1"/>
    </source>
</evidence>
<protein>
    <submittedName>
        <fullName evidence="2">CO/xanthine dehydrogenase FAD-binding subunit</fullName>
    </submittedName>
</protein>
<proteinExistence type="predicted"/>